<evidence type="ECO:0000313" key="3">
    <source>
        <dbReference type="Proteomes" id="UP000038040"/>
    </source>
</evidence>
<organism evidence="3 5">
    <name type="scientific">Dracunculus medinensis</name>
    <name type="common">Guinea worm</name>
    <dbReference type="NCBI Taxonomy" id="318479"/>
    <lineage>
        <taxon>Eukaryota</taxon>
        <taxon>Metazoa</taxon>
        <taxon>Ecdysozoa</taxon>
        <taxon>Nematoda</taxon>
        <taxon>Chromadorea</taxon>
        <taxon>Rhabditida</taxon>
        <taxon>Spirurina</taxon>
        <taxon>Dracunculoidea</taxon>
        <taxon>Dracunculidae</taxon>
        <taxon>Dracunculus</taxon>
    </lineage>
</organism>
<dbReference type="PANTHER" id="PTHR11161">
    <property type="entry name" value="O-ACYLTRANSFERASE"/>
    <property type="match status" value="1"/>
</dbReference>
<name>A0A0N4UKT1_DRAME</name>
<proteinExistence type="predicted"/>
<feature type="transmembrane region" description="Helical" evidence="1">
    <location>
        <begin position="595"/>
        <end position="614"/>
    </location>
</feature>
<protein>
    <submittedName>
        <fullName evidence="5">NRF domain-containing protein</fullName>
    </submittedName>
</protein>
<evidence type="ECO:0000256" key="1">
    <source>
        <dbReference type="SAM" id="Phobius"/>
    </source>
</evidence>
<dbReference type="PANTHER" id="PTHR11161:SF14">
    <property type="entry name" value="NOSE RESISTANT-TO-FLUOXETINE PROTEIN N-TERMINAL DOMAIN-CONTAINING PROTEIN"/>
    <property type="match status" value="1"/>
</dbReference>
<keyword evidence="1" id="KW-0472">Membrane</keyword>
<evidence type="ECO:0000313" key="5">
    <source>
        <dbReference type="WBParaSite" id="DME_0000836101-mRNA-1"/>
    </source>
</evidence>
<keyword evidence="1" id="KW-1133">Transmembrane helix</keyword>
<dbReference type="Proteomes" id="UP000274756">
    <property type="component" value="Unassembled WGS sequence"/>
</dbReference>
<dbReference type="WBParaSite" id="DME_0000836101-mRNA-1">
    <property type="protein sequence ID" value="DME_0000836101-mRNA-1"/>
    <property type="gene ID" value="DME_0000836101"/>
</dbReference>
<evidence type="ECO:0000313" key="4">
    <source>
        <dbReference type="Proteomes" id="UP000274756"/>
    </source>
</evidence>
<keyword evidence="1" id="KW-0812">Transmembrane</keyword>
<feature type="transmembrane region" description="Helical" evidence="1">
    <location>
        <begin position="316"/>
        <end position="336"/>
    </location>
</feature>
<feature type="transmembrane region" description="Helical" evidence="1">
    <location>
        <begin position="7"/>
        <end position="27"/>
    </location>
</feature>
<accession>A0A0N4UKT1</accession>
<feature type="transmembrane region" description="Helical" evidence="1">
    <location>
        <begin position="356"/>
        <end position="375"/>
    </location>
</feature>
<dbReference type="OrthoDB" id="207378at2759"/>
<evidence type="ECO:0000313" key="2">
    <source>
        <dbReference type="EMBL" id="VDN52394.1"/>
    </source>
</evidence>
<reference evidence="5" key="1">
    <citation type="submission" date="2017-02" db="UniProtKB">
        <authorList>
            <consortium name="WormBaseParasite"/>
        </authorList>
    </citation>
    <scope>IDENTIFICATION</scope>
</reference>
<feature type="transmembrane region" description="Helical" evidence="1">
    <location>
        <begin position="522"/>
        <end position="540"/>
    </location>
</feature>
<feature type="transmembrane region" description="Helical" evidence="1">
    <location>
        <begin position="415"/>
        <end position="435"/>
    </location>
</feature>
<dbReference type="STRING" id="318479.A0A0N4UKT1"/>
<gene>
    <name evidence="2" type="ORF">DME_LOCUS2367</name>
</gene>
<feature type="transmembrane region" description="Helical" evidence="1">
    <location>
        <begin position="560"/>
        <end position="583"/>
    </location>
</feature>
<keyword evidence="4" id="KW-1185">Reference proteome</keyword>
<reference evidence="2 4" key="2">
    <citation type="submission" date="2018-11" db="EMBL/GenBank/DDBJ databases">
        <authorList>
            <consortium name="Pathogen Informatics"/>
        </authorList>
    </citation>
    <scope>NUCLEOTIDE SEQUENCE [LARGE SCALE GENOMIC DNA]</scope>
</reference>
<feature type="transmembrane region" description="Helical" evidence="1">
    <location>
        <begin position="442"/>
        <end position="461"/>
    </location>
</feature>
<feature type="transmembrane region" description="Helical" evidence="1">
    <location>
        <begin position="270"/>
        <end position="291"/>
    </location>
</feature>
<dbReference type="Proteomes" id="UP000038040">
    <property type="component" value="Unplaced"/>
</dbReference>
<dbReference type="EMBL" id="UYYG01000057">
    <property type="protein sequence ID" value="VDN52394.1"/>
    <property type="molecule type" value="Genomic_DNA"/>
</dbReference>
<feature type="transmembrane region" description="Helical" evidence="1">
    <location>
        <begin position="626"/>
        <end position="647"/>
    </location>
</feature>
<dbReference type="AlphaFoldDB" id="A0A0N4UKT1"/>
<dbReference type="InterPro" id="IPR052728">
    <property type="entry name" value="O2_lipid_transport_reg"/>
</dbReference>
<sequence length="677" mass="77766">MAIFRQTILNFYIIAIALCNSSLIGLLELPPRPRSIDNFQLPSPEKLNFPDSSAELCALSKTLRVSAECRNGVSKIFCSLADLIEAQSSSCDSSNGFETCEKCYLNAEKLIKDNFWSVKYPQEIVFFEEIVFRFFRSGIFDGKYCRIQLKIPDSETRNKTCRQTNFMQIHLGICVPYQCSTDEIEFLSHLIFPYSLNVRCESPLQWSLLSQIFLSVIVIWILILISGTLIDISDGYFQKNGLLLGIAECLSVVRNGSDALSIKRQCNFHAIQGIQVISTIVIITANSYYYMMPFIENIFFSYENVHSSLFHPLNNFSYHIDAIIALNALYSSIALIKIIRTTDDIKLSYCKRLSQVLPLLFFVIAFMTLIFEKLSSGPLWIHGEMIKRCNKSWWKNILFINNLFTVTQTCIDHGYLFALEAQFFIALGPLVYLALRYLKMVIICSVLALFGFIFYIFYISYNLALPPTLMLTEPLITSNVYELYLDTLYIRPWTRAPAFIIGFLFSFLLIKRIKSSRLISSILWSLIFLVCVWVIFFLYWHPLEYPSVALSIYSAIHRSLWSLAICLIIYLCSNDFGGQLATFLEWRLFVPLAKLIYPVILISEPVLLYLFTSLDRPLHATHWSTLYIALGTIILSYMISFAIDIVISRPIYKVIAFFIPQFRSKTIESVVAAESKI</sequence>
<feature type="transmembrane region" description="Helical" evidence="1">
    <location>
        <begin position="493"/>
        <end position="510"/>
    </location>
</feature>
<feature type="transmembrane region" description="Helical" evidence="1">
    <location>
        <begin position="208"/>
        <end position="230"/>
    </location>
</feature>